<reference evidence="3 4" key="1">
    <citation type="submission" date="2019-08" db="EMBL/GenBank/DDBJ databases">
        <title>Archaea genome.</title>
        <authorList>
            <person name="Kajale S."/>
            <person name="Shouche Y."/>
            <person name="Deshpande N."/>
            <person name="Sharma A."/>
        </authorList>
    </citation>
    <scope>NUCLEOTIDE SEQUENCE [LARGE SCALE GENOMIC DNA]</scope>
    <source>
        <strain evidence="3 4">ESP3B_9</strain>
    </source>
</reference>
<dbReference type="GO" id="GO:0016853">
    <property type="term" value="F:isomerase activity"/>
    <property type="evidence" value="ECO:0007669"/>
    <property type="project" value="UniProtKB-KW"/>
</dbReference>
<accession>A0A5D5AN88</accession>
<comment type="caution">
    <text evidence="3">The sequence shown here is derived from an EMBL/GenBank/DDBJ whole genome shotgun (WGS) entry which is preliminary data.</text>
</comment>
<name>A0A5D5AN88_9EURY</name>
<dbReference type="EMBL" id="VTAW01000007">
    <property type="protein sequence ID" value="TYT62554.1"/>
    <property type="molecule type" value="Genomic_DNA"/>
</dbReference>
<evidence type="ECO:0000313" key="3">
    <source>
        <dbReference type="EMBL" id="TYT62554.1"/>
    </source>
</evidence>
<dbReference type="InterPro" id="IPR029045">
    <property type="entry name" value="ClpP/crotonase-like_dom_sf"/>
</dbReference>
<sequence length="261" mass="27802">MSDLGPYRSLSVAVDDGIATVTIDRPDVLNALDTAAVNDLGRAFDELALRPEIDAIVLTGAGDRAFSSGADVSEYETADERYHRPRSRQSYEMVKKARSVRPPTIARIDGYCLGGGLTLAMYCDLRIASETAEFGVPTTRIGQIPGGGVTYRLVELVGEAGAKEIVLLGDRIDADRARTLGLVNRVVPAEELEETVDTVTAAIQNAEDGAAAAAKASINQVADETDRAAAFAEETDRWLAQYLGDTQTKPAGDDGDVSDEH</sequence>
<evidence type="ECO:0000313" key="4">
    <source>
        <dbReference type="Proteomes" id="UP000324104"/>
    </source>
</evidence>
<comment type="similarity">
    <text evidence="1 2">Belongs to the enoyl-CoA hydratase/isomerase family.</text>
</comment>
<dbReference type="SUPFAM" id="SSF52096">
    <property type="entry name" value="ClpP/crotonase"/>
    <property type="match status" value="1"/>
</dbReference>
<keyword evidence="4" id="KW-1185">Reference proteome</keyword>
<keyword evidence="3" id="KW-0413">Isomerase</keyword>
<dbReference type="PANTHER" id="PTHR11941:SF54">
    <property type="entry name" value="ENOYL-COA HYDRATASE, MITOCHONDRIAL"/>
    <property type="match status" value="1"/>
</dbReference>
<dbReference type="GO" id="GO:0006635">
    <property type="term" value="P:fatty acid beta-oxidation"/>
    <property type="evidence" value="ECO:0007669"/>
    <property type="project" value="TreeGrafter"/>
</dbReference>
<protein>
    <submittedName>
        <fullName evidence="3">Enoyl-CoA hydratase/isomerase family protein</fullName>
    </submittedName>
</protein>
<dbReference type="AlphaFoldDB" id="A0A5D5AN88"/>
<dbReference type="PROSITE" id="PS00166">
    <property type="entry name" value="ENOYL_COA_HYDRATASE"/>
    <property type="match status" value="1"/>
</dbReference>
<evidence type="ECO:0000256" key="2">
    <source>
        <dbReference type="RuleBase" id="RU003707"/>
    </source>
</evidence>
<gene>
    <name evidence="3" type="ORF">FYC77_07245</name>
</gene>
<dbReference type="InterPro" id="IPR001753">
    <property type="entry name" value="Enoyl-CoA_hydra/iso"/>
</dbReference>
<dbReference type="Gene3D" id="3.90.226.10">
    <property type="entry name" value="2-enoyl-CoA Hydratase, Chain A, domain 1"/>
    <property type="match status" value="1"/>
</dbReference>
<dbReference type="RefSeq" id="WP_149080841.1">
    <property type="nucleotide sequence ID" value="NZ_VTAW01000007.1"/>
</dbReference>
<dbReference type="InterPro" id="IPR018376">
    <property type="entry name" value="Enoyl-CoA_hyd/isom_CS"/>
</dbReference>
<evidence type="ECO:0000256" key="1">
    <source>
        <dbReference type="ARBA" id="ARBA00005254"/>
    </source>
</evidence>
<proteinExistence type="inferred from homology"/>
<dbReference type="CDD" id="cd06558">
    <property type="entry name" value="crotonase-like"/>
    <property type="match status" value="1"/>
</dbReference>
<dbReference type="Proteomes" id="UP000324104">
    <property type="component" value="Unassembled WGS sequence"/>
</dbReference>
<dbReference type="PANTHER" id="PTHR11941">
    <property type="entry name" value="ENOYL-COA HYDRATASE-RELATED"/>
    <property type="match status" value="1"/>
</dbReference>
<dbReference type="Pfam" id="PF00378">
    <property type="entry name" value="ECH_1"/>
    <property type="match status" value="1"/>
</dbReference>
<organism evidence="3 4">
    <name type="scientific">Natrialba swarupiae</name>
    <dbReference type="NCBI Taxonomy" id="2448032"/>
    <lineage>
        <taxon>Archaea</taxon>
        <taxon>Methanobacteriati</taxon>
        <taxon>Methanobacteriota</taxon>
        <taxon>Stenosarchaea group</taxon>
        <taxon>Halobacteria</taxon>
        <taxon>Halobacteriales</taxon>
        <taxon>Natrialbaceae</taxon>
        <taxon>Natrialba</taxon>
    </lineage>
</organism>